<comment type="subcellular location">
    <subcellularLocation>
        <location evidence="1">Cell membrane</location>
        <topology evidence="1">Multi-pass membrane protein</topology>
    </subcellularLocation>
</comment>
<dbReference type="PANTHER" id="PTHR30213:SF0">
    <property type="entry name" value="UPF0761 MEMBRANE PROTEIN YIHY"/>
    <property type="match status" value="1"/>
</dbReference>
<reference evidence="8" key="2">
    <citation type="journal article" date="2014" name="ISME J.">
        <title>Microbial stratification in low pH oxic and suboxic macroscopic growths along an acid mine drainage.</title>
        <authorList>
            <person name="Mendez-Garcia C."/>
            <person name="Mesa V."/>
            <person name="Sprenger R.R."/>
            <person name="Richter M."/>
            <person name="Diez M.S."/>
            <person name="Solano J."/>
            <person name="Bargiela R."/>
            <person name="Golyshina O.V."/>
            <person name="Manteca A."/>
            <person name="Ramos J.L."/>
            <person name="Gallego J.R."/>
            <person name="Llorente I."/>
            <person name="Martins Dos Santos V.A."/>
            <person name="Jensen O.N."/>
            <person name="Pelaez A.I."/>
            <person name="Sanchez J."/>
            <person name="Ferrer M."/>
        </authorList>
    </citation>
    <scope>NUCLEOTIDE SEQUENCE</scope>
</reference>
<comment type="caution">
    <text evidence="8">The sequence shown here is derived from an EMBL/GenBank/DDBJ whole genome shotgun (WGS) entry which is preliminary data.</text>
</comment>
<evidence type="ECO:0000256" key="3">
    <source>
        <dbReference type="ARBA" id="ARBA00022692"/>
    </source>
</evidence>
<dbReference type="AlphaFoldDB" id="T1A4L6"/>
<proteinExistence type="predicted"/>
<keyword evidence="5 7" id="KW-0472">Membrane</keyword>
<dbReference type="InterPro" id="IPR036388">
    <property type="entry name" value="WH-like_DNA-bd_sf"/>
</dbReference>
<evidence type="ECO:0000256" key="2">
    <source>
        <dbReference type="ARBA" id="ARBA00022475"/>
    </source>
</evidence>
<evidence type="ECO:0000256" key="4">
    <source>
        <dbReference type="ARBA" id="ARBA00022989"/>
    </source>
</evidence>
<dbReference type="EC" id="3.1.-.-" evidence="8"/>
<organism evidence="8">
    <name type="scientific">mine drainage metagenome</name>
    <dbReference type="NCBI Taxonomy" id="410659"/>
    <lineage>
        <taxon>unclassified sequences</taxon>
        <taxon>metagenomes</taxon>
        <taxon>ecological metagenomes</taxon>
    </lineage>
</organism>
<gene>
    <name evidence="8" type="ORF">B1B_10833</name>
</gene>
<dbReference type="InterPro" id="IPR036390">
    <property type="entry name" value="WH_DNA-bd_sf"/>
</dbReference>
<feature type="transmembrane region" description="Helical" evidence="7">
    <location>
        <begin position="140"/>
        <end position="164"/>
    </location>
</feature>
<dbReference type="PANTHER" id="PTHR30213">
    <property type="entry name" value="INNER MEMBRANE PROTEIN YHJD"/>
    <property type="match status" value="1"/>
</dbReference>
<dbReference type="GO" id="GO:0016787">
    <property type="term" value="F:hydrolase activity"/>
    <property type="evidence" value="ECO:0007669"/>
    <property type="project" value="UniProtKB-KW"/>
</dbReference>
<feature type="transmembrane region" description="Helical" evidence="7">
    <location>
        <begin position="184"/>
        <end position="208"/>
    </location>
</feature>
<name>T1A4L6_9ZZZZ</name>
<feature type="transmembrane region" description="Helical" evidence="7">
    <location>
        <begin position="251"/>
        <end position="274"/>
    </location>
</feature>
<dbReference type="InterPro" id="IPR017039">
    <property type="entry name" value="Virul_fac_BrkB"/>
</dbReference>
<sequence length="466" mass="51655">MTIRALGRSIHRVISVLQRIWHWSRALVREYVSSQINLRAMSLVYTTFLSLVPLIAITLSVLKGFGWHNVVLPFLLRFLAPMGSRGIIVAQHILSFIHRVHASVLGSLGLALLLYTAVSLMQKVESACNHIWRIQKPRTLLSRFSDYLSVLLVGPILVLAAIGMTAGIMDSRWTHELLAIQPFGALYLTGIRVAPYLLIVSAFTFLYVFMPNTRVRLRSALVGAVLAGLLWEGVGWGFAQFAATMTGYTAIYSGFALLLLFMIWLYLSWLIFLAGVEISFLTQNPAALRLHDLRYPLTHREIERNGLLFMYLVAQAYQNQEPLWTLQKLCGRLFLPPDVVQWFLDCFQDSGLLLATGGDPPTLVPARAPSDIPVAEVLAAVRGRNPDPECRRSEEAGPERAVDERLAGIDQAIVDLLASVSLESWVREGSGRRAEDAVSSANGLKNTSGSRPRKTGVKATLVQAPE</sequence>
<keyword evidence="8" id="KW-0378">Hydrolase</keyword>
<dbReference type="GO" id="GO:0005886">
    <property type="term" value="C:plasma membrane"/>
    <property type="evidence" value="ECO:0007669"/>
    <property type="project" value="UniProtKB-SubCell"/>
</dbReference>
<feature type="transmembrane region" description="Helical" evidence="7">
    <location>
        <begin position="43"/>
        <end position="62"/>
    </location>
</feature>
<reference evidence="8" key="1">
    <citation type="submission" date="2013-08" db="EMBL/GenBank/DDBJ databases">
        <authorList>
            <person name="Mendez C."/>
            <person name="Richter M."/>
            <person name="Ferrer M."/>
            <person name="Sanchez J."/>
        </authorList>
    </citation>
    <scope>NUCLEOTIDE SEQUENCE</scope>
</reference>
<feature type="transmembrane region" description="Helical" evidence="7">
    <location>
        <begin position="100"/>
        <end position="120"/>
    </location>
</feature>
<keyword evidence="3 7" id="KW-0812">Transmembrane</keyword>
<keyword evidence="2" id="KW-1003">Cell membrane</keyword>
<evidence type="ECO:0000256" key="7">
    <source>
        <dbReference type="SAM" id="Phobius"/>
    </source>
</evidence>
<dbReference type="Gene3D" id="1.10.10.10">
    <property type="entry name" value="Winged helix-like DNA-binding domain superfamily/Winged helix DNA-binding domain"/>
    <property type="match status" value="1"/>
</dbReference>
<feature type="transmembrane region" description="Helical" evidence="7">
    <location>
        <begin position="220"/>
        <end position="239"/>
    </location>
</feature>
<evidence type="ECO:0000256" key="6">
    <source>
        <dbReference type="SAM" id="MobiDB-lite"/>
    </source>
</evidence>
<feature type="region of interest" description="Disordered" evidence="6">
    <location>
        <begin position="429"/>
        <end position="466"/>
    </location>
</feature>
<evidence type="ECO:0000313" key="8">
    <source>
        <dbReference type="EMBL" id="EQD51863.1"/>
    </source>
</evidence>
<keyword evidence="4 7" id="KW-1133">Transmembrane helix</keyword>
<dbReference type="NCBIfam" id="TIGR00765">
    <property type="entry name" value="yihY_not_rbn"/>
    <property type="match status" value="1"/>
</dbReference>
<evidence type="ECO:0000256" key="1">
    <source>
        <dbReference type="ARBA" id="ARBA00004651"/>
    </source>
</evidence>
<feature type="compositionally biased region" description="Polar residues" evidence="6">
    <location>
        <begin position="439"/>
        <end position="450"/>
    </location>
</feature>
<evidence type="ECO:0000256" key="5">
    <source>
        <dbReference type="ARBA" id="ARBA00023136"/>
    </source>
</evidence>
<protein>
    <submittedName>
        <fullName evidence="8">Ribonuclease BN</fullName>
        <ecNumber evidence="8">3.1.-.-</ecNumber>
    </submittedName>
</protein>
<accession>T1A4L6</accession>
<dbReference type="SUPFAM" id="SSF46785">
    <property type="entry name" value="Winged helix' DNA-binding domain"/>
    <property type="match status" value="1"/>
</dbReference>
<dbReference type="Pfam" id="PF03631">
    <property type="entry name" value="Virul_fac_BrkB"/>
    <property type="match status" value="1"/>
</dbReference>
<dbReference type="EMBL" id="AUZY01007023">
    <property type="protein sequence ID" value="EQD51863.1"/>
    <property type="molecule type" value="Genomic_DNA"/>
</dbReference>